<dbReference type="InterPro" id="IPR041664">
    <property type="entry name" value="AAA_16"/>
</dbReference>
<dbReference type="SUPFAM" id="SSF52540">
    <property type="entry name" value="P-loop containing nucleoside triphosphate hydrolases"/>
    <property type="match status" value="1"/>
</dbReference>
<dbReference type="Pfam" id="PF13191">
    <property type="entry name" value="AAA_16"/>
    <property type="match status" value="1"/>
</dbReference>
<name>A0A1S6JB41_9ACTN</name>
<dbReference type="EMBL" id="CP019724">
    <property type="protein sequence ID" value="AQS68942.1"/>
    <property type="molecule type" value="Genomic_DNA"/>
</dbReference>
<evidence type="ECO:0000256" key="2">
    <source>
        <dbReference type="SAM" id="MobiDB-lite"/>
    </source>
</evidence>
<dbReference type="KEGG" id="spac:B1H29_20305"/>
<dbReference type="Gene3D" id="1.25.40.10">
    <property type="entry name" value="Tetratricopeptide repeat domain"/>
    <property type="match status" value="1"/>
</dbReference>
<dbReference type="SUPFAM" id="SSF48452">
    <property type="entry name" value="TPR-like"/>
    <property type="match status" value="1"/>
</dbReference>
<dbReference type="RefSeq" id="WP_055417577.1">
    <property type="nucleotide sequence ID" value="NZ_CP019724.1"/>
</dbReference>
<dbReference type="AlphaFoldDB" id="A0A1S6JB41"/>
<organism evidence="4 5">
    <name type="scientific">Streptomyces pactum</name>
    <dbReference type="NCBI Taxonomy" id="68249"/>
    <lineage>
        <taxon>Bacteria</taxon>
        <taxon>Bacillati</taxon>
        <taxon>Actinomycetota</taxon>
        <taxon>Actinomycetes</taxon>
        <taxon>Kitasatosporales</taxon>
        <taxon>Streptomycetaceae</taxon>
        <taxon>Streptomyces</taxon>
    </lineage>
</organism>
<protein>
    <recommendedName>
        <fullName evidence="1">D-inositol 3-phosphate glycosyltransferase</fullName>
    </recommendedName>
</protein>
<dbReference type="InterPro" id="IPR027417">
    <property type="entry name" value="P-loop_NTPase"/>
</dbReference>
<keyword evidence="5" id="KW-1185">Reference proteome</keyword>
<feature type="compositionally biased region" description="Basic and acidic residues" evidence="2">
    <location>
        <begin position="737"/>
        <end position="764"/>
    </location>
</feature>
<feature type="region of interest" description="Disordered" evidence="2">
    <location>
        <begin position="723"/>
        <end position="765"/>
    </location>
</feature>
<evidence type="ECO:0000259" key="3">
    <source>
        <dbReference type="Pfam" id="PF13191"/>
    </source>
</evidence>
<feature type="domain" description="Orc1-like AAA ATPase" evidence="3">
    <location>
        <begin position="22"/>
        <end position="199"/>
    </location>
</feature>
<dbReference type="Gene3D" id="3.40.50.300">
    <property type="entry name" value="P-loop containing nucleotide triphosphate hydrolases"/>
    <property type="match status" value="1"/>
</dbReference>
<dbReference type="Gene3D" id="3.40.50.2000">
    <property type="entry name" value="Glycogen Phosphorylase B"/>
    <property type="match status" value="2"/>
</dbReference>
<evidence type="ECO:0000313" key="4">
    <source>
        <dbReference type="EMBL" id="AQS68942.1"/>
    </source>
</evidence>
<dbReference type="Pfam" id="PF20706">
    <property type="entry name" value="GT4-conflict"/>
    <property type="match status" value="1"/>
</dbReference>
<gene>
    <name evidence="4" type="ORF">B1H29_20305</name>
</gene>
<evidence type="ECO:0000313" key="5">
    <source>
        <dbReference type="Proteomes" id="UP000189443"/>
    </source>
</evidence>
<proteinExistence type="predicted"/>
<sequence length="1164" mass="127138">MDISQVRNPYDYRHPVRDAALFAGRGGEAKVIEGELDQAAVGEPSVCVVLHGQRASGKTSLLYAAERMAAERGLTTVRVELIKGEGEPIAFFRKVYDELVPAVLKAVAQSGRDIAFDAAAVRRVMAGAAEASTVAPLQFPEALALTGADSRVPEAALREDLSFFVRLLGHPIALFVDEAQLIADDERALAILRFLTTRVDGLVLVFAGTSELIERIKDVQAPILRQFREIEVRSFVEDVDIEDCVTRPLGSAGIYGGLISENLVPSLRRITDGNPYAIQLYCHEMFARVKNGLADYMDLSPEVLEGIRSRMEMGDRNVLDRPLIRAVRAMNRSELIAFNVLTSALDHATPDETWFAYCMGGQPEITREQYDRCRESLVADGLLADDVPVRLAGDADLFDEVYCRLWSARTLGSMPHAQAISRTSVRAMLINRLFCVLHEFADGPLRIYPTCCHHMDAKHLESSFDAMDKLPEAGPAAALHVDYLHYAVLNAGEPRALDITTVTCAYRDHEVERWLFAADTDDVRLSDSADFRAAAGRIEALGGRLTAERVRVPLRTWPAENWFSKATGRLRSKLAANHRTAAFAAYVAGDMARARARFQSSFELDPDWSAANCLMYLNLATGREDDALAWSRRALGLTEDPYGRALCHYNAAMAHFIGGDREQAAEELSVARDELASISLQNDLIDFLLLPDPDGAVILHEETQVDLVDAVARASAVLRIPAQASSSRQDGAADTGEDGRGKAGPEEEVAQKRADRDGAEHSEEGPVVLSVATEWASSQGGLSTFNRDLCQALAAAGARVFCVVLEASTAEAEAAGANGVSLLPAPDRPGASEDMRLTSRPELPDGVAPDLVLGHGRITGPAAQKLAEDFFPEARRLHFLHMSPDEIEWYKLDRSHDAGLRAENRTAIERTLGRTAHRVVAVGPRLHQEFLSDFRTAHGLPPLRLDPGFDSAVPDGDRVPPEGGPARVLLLGRVEDAQLKGLDLAAVACGKVEARLRDAGIRRGVRLLVRGAPVTDVNAARDELVKQAANPRLDVVVRVYTSERDRIEDDLNTAWLVIMPSRREGFGLTGLEAIIRGIPVLVSSTSGLGELLREELGDEQASSFVVEVSGDTETDAETWARDIERKLRDRIGAFQQAAQLRDDLARRVRWEHAAAAVLGEISPQ</sequence>
<dbReference type="SUPFAM" id="SSF53756">
    <property type="entry name" value="UDP-Glycosyltransferase/glycogen phosphorylase"/>
    <property type="match status" value="1"/>
</dbReference>
<dbReference type="OrthoDB" id="218695at2"/>
<dbReference type="InterPro" id="IPR011990">
    <property type="entry name" value="TPR-like_helical_dom_sf"/>
</dbReference>
<reference evidence="4 5" key="1">
    <citation type="submission" date="2017-02" db="EMBL/GenBank/DDBJ databases">
        <title>Streptomyces pactum ACT12 Genome sequencing and assembly.</title>
        <authorList>
            <person name="Xue Q."/>
            <person name="Yan X."/>
            <person name="Jia L."/>
            <person name="Yan H."/>
        </authorList>
    </citation>
    <scope>NUCLEOTIDE SEQUENCE [LARGE SCALE GENOMIC DNA]</scope>
    <source>
        <strain evidence="4 5">ACT12</strain>
    </source>
</reference>
<dbReference type="Proteomes" id="UP000189443">
    <property type="component" value="Chromosome"/>
</dbReference>
<accession>A0A1S6JB41</accession>
<dbReference type="CDD" id="cd03801">
    <property type="entry name" value="GT4_PimA-like"/>
    <property type="match status" value="1"/>
</dbReference>
<dbReference type="PANTHER" id="PTHR12526">
    <property type="entry name" value="GLYCOSYLTRANSFERASE"/>
    <property type="match status" value="1"/>
</dbReference>
<evidence type="ECO:0000256" key="1">
    <source>
        <dbReference type="ARBA" id="ARBA00021292"/>
    </source>
</evidence>